<gene>
    <name evidence="2" type="ORF">ACFQ00_03100</name>
</gene>
<proteinExistence type="predicted"/>
<organism evidence="2 3">
    <name type="scientific">Sphingosinicella xenopeptidilytica</name>
    <dbReference type="NCBI Taxonomy" id="364098"/>
    <lineage>
        <taxon>Bacteria</taxon>
        <taxon>Pseudomonadati</taxon>
        <taxon>Pseudomonadota</taxon>
        <taxon>Alphaproteobacteria</taxon>
        <taxon>Sphingomonadales</taxon>
        <taxon>Sphingosinicellaceae</taxon>
        <taxon>Sphingosinicella</taxon>
    </lineage>
</organism>
<evidence type="ECO:0000313" key="2">
    <source>
        <dbReference type="EMBL" id="MFD0847298.1"/>
    </source>
</evidence>
<dbReference type="InterPro" id="IPR036663">
    <property type="entry name" value="Fumarylacetoacetase_C_sf"/>
</dbReference>
<keyword evidence="3" id="KW-1185">Reference proteome</keyword>
<sequence length="299" mass="32039">MKLVTYDAGSGPRIGGITASGIVDLVSAARGQGMEIPGTMQGLIEGGAPALATARTILQDHAGDCLAPERVRLHSPIPRPVRFRDACLFLEHLEKAYGMIGREFDPQFKKQIIYYNADNVHVFGSGDTVLWPRDSQEADYELEWAVVIGKGGANIARENAAEHIFGYTILNDWSARDLQMPFMACGLGPGAGKDFANSFGPCIVTADSIPDPYALAMTARVNGEVWSQGTTGTMHWSFEDAIAKLSQDRSLVPGEIIGSGTVLNGCGLEIDKRLADGDVVELEVEGIGTLRNTVRFAAA</sequence>
<dbReference type="InterPro" id="IPR011234">
    <property type="entry name" value="Fumarylacetoacetase-like_C"/>
</dbReference>
<comment type="caution">
    <text evidence="2">The sequence shown here is derived from an EMBL/GenBank/DDBJ whole genome shotgun (WGS) entry which is preliminary data.</text>
</comment>
<accession>A0ABW3BZI5</accession>
<dbReference type="Pfam" id="PF01557">
    <property type="entry name" value="FAA_hydrolase"/>
    <property type="match status" value="1"/>
</dbReference>
<name>A0ABW3BZI5_SPHXN</name>
<dbReference type="RefSeq" id="WP_381486061.1">
    <property type="nucleotide sequence ID" value="NZ_JBHTIK010000002.1"/>
</dbReference>
<dbReference type="EMBL" id="JBHTIK010000002">
    <property type="protein sequence ID" value="MFD0847298.1"/>
    <property type="molecule type" value="Genomic_DNA"/>
</dbReference>
<reference evidence="3" key="1">
    <citation type="journal article" date="2019" name="Int. J. Syst. Evol. Microbiol.">
        <title>The Global Catalogue of Microorganisms (GCM) 10K type strain sequencing project: providing services to taxonomists for standard genome sequencing and annotation.</title>
        <authorList>
            <consortium name="The Broad Institute Genomics Platform"/>
            <consortium name="The Broad Institute Genome Sequencing Center for Infectious Disease"/>
            <person name="Wu L."/>
            <person name="Ma J."/>
        </authorList>
    </citation>
    <scope>NUCLEOTIDE SEQUENCE [LARGE SCALE GENOMIC DNA]</scope>
    <source>
        <strain evidence="3">CCUG 52537</strain>
    </source>
</reference>
<dbReference type="GO" id="GO:0016787">
    <property type="term" value="F:hydrolase activity"/>
    <property type="evidence" value="ECO:0007669"/>
    <property type="project" value="UniProtKB-KW"/>
</dbReference>
<dbReference type="SUPFAM" id="SSF56529">
    <property type="entry name" value="FAH"/>
    <property type="match status" value="1"/>
</dbReference>
<feature type="domain" description="Fumarylacetoacetase-like C-terminal" evidence="1">
    <location>
        <begin position="91"/>
        <end position="295"/>
    </location>
</feature>
<dbReference type="Proteomes" id="UP001597124">
    <property type="component" value="Unassembled WGS sequence"/>
</dbReference>
<keyword evidence="2" id="KW-0378">Hydrolase</keyword>
<evidence type="ECO:0000313" key="3">
    <source>
        <dbReference type="Proteomes" id="UP001597124"/>
    </source>
</evidence>
<dbReference type="Gene3D" id="3.90.850.10">
    <property type="entry name" value="Fumarylacetoacetase-like, C-terminal domain"/>
    <property type="match status" value="1"/>
</dbReference>
<dbReference type="PANTHER" id="PTHR43211">
    <property type="entry name" value="FUMARYLACETOACETATE HYDROLASE"/>
    <property type="match status" value="1"/>
</dbReference>
<protein>
    <submittedName>
        <fullName evidence="2">Fumarylacetoacetate hydrolase family protein</fullName>
    </submittedName>
</protein>
<evidence type="ECO:0000259" key="1">
    <source>
        <dbReference type="Pfam" id="PF01557"/>
    </source>
</evidence>
<dbReference type="PANTHER" id="PTHR43211:SF1">
    <property type="entry name" value="BLL6422 PROTEIN"/>
    <property type="match status" value="1"/>
</dbReference>